<feature type="region of interest" description="Disordered" evidence="1">
    <location>
        <begin position="681"/>
        <end position="745"/>
    </location>
</feature>
<dbReference type="HOGENOM" id="CLU_008448_0_0_4"/>
<dbReference type="EMBL" id="CP001715">
    <property type="protein sequence ID" value="ACV34588.1"/>
    <property type="molecule type" value="Genomic_DNA"/>
</dbReference>
<feature type="compositionally biased region" description="Polar residues" evidence="1">
    <location>
        <begin position="734"/>
        <end position="745"/>
    </location>
</feature>
<gene>
    <name evidence="2" type="ordered locus">CAP2UW1_1261</name>
</gene>
<reference evidence="2" key="2">
    <citation type="submission" date="2009-09" db="EMBL/GenBank/DDBJ databases">
        <title>Complete sequence of chromosome of Candidatus Accumulibacter phosphatis clade IIA str. UW-1.</title>
        <authorList>
            <consortium name="US DOE Joint Genome Institute"/>
            <person name="Martin H.G."/>
            <person name="Ivanova N."/>
            <person name="Kunin V."/>
            <person name="Warnecke F."/>
            <person name="Barry K."/>
            <person name="He S."/>
            <person name="Salamov A."/>
            <person name="Szeto E."/>
            <person name="Dalin E."/>
            <person name="Pangilinan J.L."/>
            <person name="Lapidus A."/>
            <person name="Lowry S."/>
            <person name="Kyrpides N.C."/>
            <person name="McMahon K.D."/>
            <person name="Hugenholtz P."/>
        </authorList>
    </citation>
    <scope>NUCLEOTIDE SEQUENCE [LARGE SCALE GENOMIC DNA]</scope>
    <source>
        <strain evidence="2">UW-1</strain>
    </source>
</reference>
<proteinExistence type="predicted"/>
<organism evidence="2">
    <name type="scientific">Accumulibacter regalis</name>
    <dbReference type="NCBI Taxonomy" id="522306"/>
    <lineage>
        <taxon>Bacteria</taxon>
        <taxon>Pseudomonadati</taxon>
        <taxon>Pseudomonadota</taxon>
        <taxon>Betaproteobacteria</taxon>
        <taxon>Candidatus Accumulibacter</taxon>
    </lineage>
</organism>
<dbReference type="AlphaFoldDB" id="C7RRU9"/>
<evidence type="ECO:0000313" key="2">
    <source>
        <dbReference type="EMBL" id="ACV34588.1"/>
    </source>
</evidence>
<accession>C7RRU9</accession>
<feature type="compositionally biased region" description="Polar residues" evidence="1">
    <location>
        <begin position="28"/>
        <end position="64"/>
    </location>
</feature>
<name>C7RRU9_ACCRE</name>
<feature type="region of interest" description="Disordered" evidence="1">
    <location>
        <begin position="28"/>
        <end position="74"/>
    </location>
</feature>
<dbReference type="KEGG" id="app:CAP2UW1_1261"/>
<evidence type="ECO:0000256" key="1">
    <source>
        <dbReference type="SAM" id="MobiDB-lite"/>
    </source>
</evidence>
<reference evidence="2" key="1">
    <citation type="submission" date="2009-08" db="EMBL/GenBank/DDBJ databases">
        <authorList>
            <consortium name="US DOE Joint Genome Institute"/>
            <person name="Lucas S."/>
            <person name="Copeland A."/>
            <person name="Lapidus A."/>
            <person name="Glavina del Rio T."/>
            <person name="Dalin E."/>
            <person name="Tice H."/>
            <person name="Bruce D."/>
            <person name="Barry K."/>
            <person name="Pitluck S."/>
            <person name="Lowry S."/>
            <person name="Larimer F."/>
            <person name="Land M."/>
            <person name="Hauser L."/>
            <person name="Kyrpides N."/>
            <person name="Ivanova N."/>
            <person name="McMahon K.D."/>
            <person name="Hugenholtz P."/>
        </authorList>
    </citation>
    <scope>NUCLEOTIDE SEQUENCE</scope>
    <source>
        <strain evidence="2">UW-1</strain>
    </source>
</reference>
<dbReference type="eggNOG" id="COG5164">
    <property type="taxonomic scope" value="Bacteria"/>
</dbReference>
<sequence length="881" mass="91305" precursor="true">MNVPEPRLLACLLSLAAVGPIGCTTSPSGSFPDSPALNPSTQQFDVNPSLDSPPTTDRASNAPASTVPEALRDPWPRPVTLAGATALVYLPQINSWQGNQLSFRAAVSIKETGSSGETFGVIWGSARTGVDRLTRTVSLEDLTLTEGKFPTVADTGLAYVQQLRTQLPAVLATMSLDLLQGALAASQTVKPRPVQVNNDPPRVIVSDTPAILVPIDGTPSIQAVPNTRFERVINTQALIIRSKRDSTWYLHVFDGWLSAGSLEGPWTGPSSAPFGLNDLARQLAGQGSVDLLDGGPQANPKPSLKTGVPTIYVSQVPAELIVFKGQPNFIPITGTGLLWAENTTADVLVNTANNDYYTLLSGRWYRAAALSGPWAHVPSTALPADFSRIPKSAPAGVVLPSVAGTPQAQEALIANSIPQTATVPLSNGPRFTPVFDGAPQFAAIAGTSLQYVRNADVPIILVAPNSYYAVQAGVWFTAAGLTGPWRVATSVPSVIYDIPASSPLHYVTYVQVYGASSEVVYVGYTPGYLGTVVAPDGVVVYGTGYNYVPWVGSVWYAAPYTWGLAAAPIYNPYVGFGFGFGLGLATAAWAAPYWGGAYYHPGYWGYPCCGSTSASVYGHWGNTVYSGSRSWYASADGRVGTTATGSYANQRTGTTGSYAAGRSYNPYTGEAQRGYDRTFDTPGGTTGNVARGGAYNSETGQRGYASSVSATGPGGSSVSKTTAATAGPEGVGAQHTTTAYDARTGQTKSYTSSGLFGNHYAGADGNAYRSTDGGWQQHSSAGWQSAAGDTSWADREQQARSNADSRASGWGSGGDRFGGDGFGGADRFGGGGFGGADRFGGGGFGGGDRFGGGGFGGRFGGGGFGGRFGGGGFGGRFGGRR</sequence>
<feature type="compositionally biased region" description="Polar residues" evidence="1">
    <location>
        <begin position="773"/>
        <end position="783"/>
    </location>
</feature>
<feature type="compositionally biased region" description="Polar residues" evidence="1">
    <location>
        <begin position="696"/>
        <end position="724"/>
    </location>
</feature>
<feature type="region of interest" description="Disordered" evidence="1">
    <location>
        <begin position="771"/>
        <end position="823"/>
    </location>
</feature>
<feature type="compositionally biased region" description="Gly residues" evidence="1">
    <location>
        <begin position="810"/>
        <end position="823"/>
    </location>
</feature>
<protein>
    <submittedName>
        <fullName evidence="2">Carbohydrate-binding family V/XII</fullName>
    </submittedName>
</protein>
<dbReference type="STRING" id="522306.CAP2UW1_1261"/>